<proteinExistence type="predicted"/>
<dbReference type="STRING" id="4577.A0A1D6IN05"/>
<evidence type="ECO:0000256" key="1">
    <source>
        <dbReference type="SAM" id="MobiDB-lite"/>
    </source>
</evidence>
<reference evidence="2" key="1">
    <citation type="submission" date="2015-12" db="EMBL/GenBank/DDBJ databases">
        <title>Update maize B73 reference genome by single molecule sequencing technologies.</title>
        <authorList>
            <consortium name="Maize Genome Sequencing Project"/>
            <person name="Ware D."/>
        </authorList>
    </citation>
    <scope>NUCLEOTIDE SEQUENCE [LARGE SCALE GENOMIC DNA]</scope>
    <source>
        <tissue evidence="2">Seedling</tissue>
    </source>
</reference>
<feature type="region of interest" description="Disordered" evidence="1">
    <location>
        <begin position="36"/>
        <end position="96"/>
    </location>
</feature>
<dbReference type="AlphaFoldDB" id="A0A1D6IN05"/>
<sequence>MCGGAIISEFIPHRGAKRGLCAEDIWPHAAADFDDLLHAPTTAPRAASAGPRPRSTSPTRTRRPSTTTTTTATPTPTPPRRRGCSPCPPAEAGTTT</sequence>
<gene>
    <name evidence="2" type="ORF">ZEAMMB73_Zm00001d022461</name>
</gene>
<accession>A0A1D6IN05</accession>
<dbReference type="EMBL" id="CM007650">
    <property type="protein sequence ID" value="ONM60662.1"/>
    <property type="molecule type" value="Genomic_DNA"/>
</dbReference>
<feature type="compositionally biased region" description="Low complexity" evidence="1">
    <location>
        <begin position="38"/>
        <end position="74"/>
    </location>
</feature>
<evidence type="ECO:0000313" key="2">
    <source>
        <dbReference type="EMBL" id="ONM60662.1"/>
    </source>
</evidence>
<protein>
    <submittedName>
        <fullName evidence="2">ERF-like protein</fullName>
    </submittedName>
</protein>
<organism evidence="2">
    <name type="scientific">Zea mays</name>
    <name type="common">Maize</name>
    <dbReference type="NCBI Taxonomy" id="4577"/>
    <lineage>
        <taxon>Eukaryota</taxon>
        <taxon>Viridiplantae</taxon>
        <taxon>Streptophyta</taxon>
        <taxon>Embryophyta</taxon>
        <taxon>Tracheophyta</taxon>
        <taxon>Spermatophyta</taxon>
        <taxon>Magnoliopsida</taxon>
        <taxon>Liliopsida</taxon>
        <taxon>Poales</taxon>
        <taxon>Poaceae</taxon>
        <taxon>PACMAD clade</taxon>
        <taxon>Panicoideae</taxon>
        <taxon>Andropogonodae</taxon>
        <taxon>Andropogoneae</taxon>
        <taxon>Tripsacinae</taxon>
        <taxon>Zea</taxon>
    </lineage>
</organism>
<name>A0A1D6IN05_MAIZE</name>